<dbReference type="PANTHER" id="PTHR22847">
    <property type="entry name" value="WD40 REPEAT PROTEIN"/>
    <property type="match status" value="1"/>
</dbReference>
<keyword evidence="2" id="KW-0677">Repeat</keyword>
<dbReference type="EMBL" id="NHYD01000334">
    <property type="protein sequence ID" value="PPQ94467.1"/>
    <property type="molecule type" value="Genomic_DNA"/>
</dbReference>
<keyword evidence="1 3" id="KW-0853">WD repeat</keyword>
<comment type="caution">
    <text evidence="4">The sequence shown here is derived from an EMBL/GenBank/DDBJ whole genome shotgun (WGS) entry which is preliminary data.</text>
</comment>
<proteinExistence type="predicted"/>
<dbReference type="SUPFAM" id="SSF50978">
    <property type="entry name" value="WD40 repeat-like"/>
    <property type="match status" value="1"/>
</dbReference>
<evidence type="ECO:0000313" key="5">
    <source>
        <dbReference type="Proteomes" id="UP000283269"/>
    </source>
</evidence>
<evidence type="ECO:0000256" key="1">
    <source>
        <dbReference type="ARBA" id="ARBA00022574"/>
    </source>
</evidence>
<dbReference type="Proteomes" id="UP000283269">
    <property type="component" value="Unassembled WGS sequence"/>
</dbReference>
<evidence type="ECO:0000256" key="3">
    <source>
        <dbReference type="PROSITE-ProRule" id="PRU00221"/>
    </source>
</evidence>
<dbReference type="AlphaFoldDB" id="A0A409XUU1"/>
<dbReference type="PANTHER" id="PTHR22847:SF637">
    <property type="entry name" value="WD REPEAT DOMAIN 5B"/>
    <property type="match status" value="1"/>
</dbReference>
<keyword evidence="5" id="KW-1185">Reference proteome</keyword>
<dbReference type="InterPro" id="IPR019775">
    <property type="entry name" value="WD40_repeat_CS"/>
</dbReference>
<protein>
    <submittedName>
        <fullName evidence="4">Uncharacterized protein</fullName>
    </submittedName>
</protein>
<evidence type="ECO:0000256" key="2">
    <source>
        <dbReference type="ARBA" id="ARBA00022737"/>
    </source>
</evidence>
<reference evidence="4 5" key="1">
    <citation type="journal article" date="2018" name="Evol. Lett.">
        <title>Horizontal gene cluster transfer increased hallucinogenic mushroom diversity.</title>
        <authorList>
            <person name="Reynolds H.T."/>
            <person name="Vijayakumar V."/>
            <person name="Gluck-Thaler E."/>
            <person name="Korotkin H.B."/>
            <person name="Matheny P.B."/>
            <person name="Slot J.C."/>
        </authorList>
    </citation>
    <scope>NUCLEOTIDE SEQUENCE [LARGE SCALE GENOMIC DNA]</scope>
    <source>
        <strain evidence="4 5">2631</strain>
    </source>
</reference>
<feature type="repeat" description="WD" evidence="3">
    <location>
        <begin position="71"/>
        <end position="101"/>
    </location>
</feature>
<dbReference type="Pfam" id="PF00400">
    <property type="entry name" value="WD40"/>
    <property type="match status" value="3"/>
</dbReference>
<gene>
    <name evidence="4" type="ORF">CVT25_001148</name>
</gene>
<dbReference type="GO" id="GO:1990234">
    <property type="term" value="C:transferase complex"/>
    <property type="evidence" value="ECO:0007669"/>
    <property type="project" value="UniProtKB-ARBA"/>
</dbReference>
<name>A0A409XUU1_PSICY</name>
<dbReference type="Gene3D" id="2.130.10.10">
    <property type="entry name" value="YVTN repeat-like/Quinoprotein amine dehydrogenase"/>
    <property type="match status" value="2"/>
</dbReference>
<dbReference type="STRING" id="93625.A0A409XUU1"/>
<dbReference type="InParanoid" id="A0A409XUU1"/>
<dbReference type="PROSITE" id="PS00678">
    <property type="entry name" value="WD_REPEATS_1"/>
    <property type="match status" value="1"/>
</dbReference>
<dbReference type="InterPro" id="IPR001680">
    <property type="entry name" value="WD40_rpt"/>
</dbReference>
<dbReference type="PROSITE" id="PS50294">
    <property type="entry name" value="WD_REPEATS_REGION"/>
    <property type="match status" value="2"/>
</dbReference>
<dbReference type="OrthoDB" id="6262491at2759"/>
<accession>A0A409XUU1</accession>
<organism evidence="4 5">
    <name type="scientific">Psilocybe cyanescens</name>
    <dbReference type="NCBI Taxonomy" id="93625"/>
    <lineage>
        <taxon>Eukaryota</taxon>
        <taxon>Fungi</taxon>
        <taxon>Dikarya</taxon>
        <taxon>Basidiomycota</taxon>
        <taxon>Agaricomycotina</taxon>
        <taxon>Agaricomycetes</taxon>
        <taxon>Agaricomycetidae</taxon>
        <taxon>Agaricales</taxon>
        <taxon>Agaricineae</taxon>
        <taxon>Strophariaceae</taxon>
        <taxon>Psilocybe</taxon>
    </lineage>
</organism>
<dbReference type="InterPro" id="IPR036322">
    <property type="entry name" value="WD40_repeat_dom_sf"/>
</dbReference>
<dbReference type="InterPro" id="IPR015943">
    <property type="entry name" value="WD40/YVTN_repeat-like_dom_sf"/>
</dbReference>
<evidence type="ECO:0000313" key="4">
    <source>
        <dbReference type="EMBL" id="PPQ94467.1"/>
    </source>
</evidence>
<feature type="repeat" description="WD" evidence="3">
    <location>
        <begin position="8"/>
        <end position="37"/>
    </location>
</feature>
<dbReference type="SMART" id="SM00320">
    <property type="entry name" value="WD40"/>
    <property type="match status" value="2"/>
</dbReference>
<dbReference type="PROSITE" id="PS50082">
    <property type="entry name" value="WD_REPEATS_2"/>
    <property type="match status" value="3"/>
</dbReference>
<sequence>MGDELKVLKDHTHSVRSVAFLPDGKQIVSGSGDNSVQPSALNGRNVTIVSGSDDKSVRVWDVSMGDELKVLKDHTHSVRSVAFLPDGKQIVSGSGDNSVQVCYFGSLYIRETISNFNHYEKHTGWLLSPGRRYRLMFVSPELLLSDASNILTIPRSSCSYVDFVHAALGPQWKECYCL</sequence>
<feature type="repeat" description="WD" evidence="3">
    <location>
        <begin position="48"/>
        <end position="70"/>
    </location>
</feature>